<keyword evidence="3" id="KW-1185">Reference proteome</keyword>
<dbReference type="SMART" id="SM00100">
    <property type="entry name" value="cNMP"/>
    <property type="match status" value="1"/>
</dbReference>
<dbReference type="AlphaFoldDB" id="A0A916DSN9"/>
<evidence type="ECO:0000259" key="1">
    <source>
        <dbReference type="SMART" id="SM00100"/>
    </source>
</evidence>
<dbReference type="Proteomes" id="UP001060919">
    <property type="component" value="Chromosome"/>
</dbReference>
<protein>
    <submittedName>
        <fullName evidence="2">Crp/Fnr family transcriptional regulator</fullName>
    </submittedName>
</protein>
<dbReference type="Pfam" id="PF00027">
    <property type="entry name" value="cNMP_binding"/>
    <property type="match status" value="1"/>
</dbReference>
<dbReference type="InterPro" id="IPR014710">
    <property type="entry name" value="RmlC-like_jellyroll"/>
</dbReference>
<dbReference type="InterPro" id="IPR018490">
    <property type="entry name" value="cNMP-bd_dom_sf"/>
</dbReference>
<dbReference type="Gene3D" id="2.60.120.10">
    <property type="entry name" value="Jelly Rolls"/>
    <property type="match status" value="1"/>
</dbReference>
<feature type="domain" description="Cyclic nucleotide-binding" evidence="1">
    <location>
        <begin position="10"/>
        <end position="128"/>
    </location>
</feature>
<gene>
    <name evidence="2" type="ORF">AsAng_0027210</name>
</gene>
<evidence type="ECO:0000313" key="2">
    <source>
        <dbReference type="EMBL" id="BDS12006.1"/>
    </source>
</evidence>
<dbReference type="SUPFAM" id="SSF51206">
    <property type="entry name" value="cAMP-binding domain-like"/>
    <property type="match status" value="1"/>
</dbReference>
<sequence>MDYIKKLLQTHLPLKEEEWELFSKHLVLHEFEAKSLIVREGMIAHNIYFIKTGLMRSYYLEDGKEINTYFSCDGALMTVFSSFITQNASLECLEAIEDTIAYSLSHQALYQLYQQFPKFERFGRILAEKNYLCILDRTLLMQSKTAKQRYLDFIENSPEKLVQKLPLYQIASFLGIAPESLSRIRRELLEP</sequence>
<dbReference type="CDD" id="cd00038">
    <property type="entry name" value="CAP_ED"/>
    <property type="match status" value="1"/>
</dbReference>
<evidence type="ECO:0000313" key="3">
    <source>
        <dbReference type="Proteomes" id="UP001060919"/>
    </source>
</evidence>
<dbReference type="EMBL" id="AP026867">
    <property type="protein sequence ID" value="BDS12006.1"/>
    <property type="molecule type" value="Genomic_DNA"/>
</dbReference>
<organism evidence="2 3">
    <name type="scientific">Aureispira anguillae</name>
    <dbReference type="NCBI Taxonomy" id="2864201"/>
    <lineage>
        <taxon>Bacteria</taxon>
        <taxon>Pseudomonadati</taxon>
        <taxon>Bacteroidota</taxon>
        <taxon>Saprospiria</taxon>
        <taxon>Saprospirales</taxon>
        <taxon>Saprospiraceae</taxon>
        <taxon>Aureispira</taxon>
    </lineage>
</organism>
<dbReference type="InterPro" id="IPR000595">
    <property type="entry name" value="cNMP-bd_dom"/>
</dbReference>
<dbReference type="RefSeq" id="WP_264793132.1">
    <property type="nucleotide sequence ID" value="NZ_AP026867.1"/>
</dbReference>
<dbReference type="KEGG" id="aup:AsAng_0027210"/>
<reference evidence="2" key="1">
    <citation type="submission" date="2022-09" db="EMBL/GenBank/DDBJ databases">
        <title>Aureispira anguillicida sp. nov., isolated from Leptocephalus of Japanese eel Anguilla japonica.</title>
        <authorList>
            <person name="Yuasa K."/>
            <person name="Mekata T."/>
            <person name="Ikunari K."/>
        </authorList>
    </citation>
    <scope>NUCLEOTIDE SEQUENCE</scope>
    <source>
        <strain evidence="2">EL160426</strain>
    </source>
</reference>
<accession>A0A916DSN9</accession>
<proteinExistence type="predicted"/>
<name>A0A916DSN9_9BACT</name>